<protein>
    <recommendedName>
        <fullName evidence="2">ArsA/GET3 Anion-transporting ATPase-like domain-containing protein</fullName>
    </recommendedName>
</protein>
<evidence type="ECO:0000313" key="3">
    <source>
        <dbReference type="EMBL" id="RLE52085.1"/>
    </source>
</evidence>
<proteinExistence type="inferred from homology"/>
<dbReference type="CDD" id="cd02035">
    <property type="entry name" value="ArsA"/>
    <property type="match status" value="1"/>
</dbReference>
<dbReference type="Gene3D" id="3.40.50.300">
    <property type="entry name" value="P-loop containing nucleotide triphosphate hydrolases"/>
    <property type="match status" value="1"/>
</dbReference>
<dbReference type="InterPro" id="IPR016300">
    <property type="entry name" value="ATPase_ArsA/GET3"/>
</dbReference>
<gene>
    <name evidence="3" type="ORF">DRJ33_04575</name>
</gene>
<dbReference type="EMBL" id="QMQX01000069">
    <property type="protein sequence ID" value="RLE52085.1"/>
    <property type="molecule type" value="Genomic_DNA"/>
</dbReference>
<dbReference type="InterPro" id="IPR025723">
    <property type="entry name" value="ArsA/GET3_ATPase-like"/>
</dbReference>
<dbReference type="AlphaFoldDB" id="A0A497EXZ9"/>
<dbReference type="PANTHER" id="PTHR10803">
    <property type="entry name" value="ARSENICAL PUMP-DRIVING ATPASE ARSENITE-TRANSLOCATING ATPASE"/>
    <property type="match status" value="1"/>
</dbReference>
<organism evidence="3 4">
    <name type="scientific">Thermoproteota archaeon</name>
    <dbReference type="NCBI Taxonomy" id="2056631"/>
    <lineage>
        <taxon>Archaea</taxon>
        <taxon>Thermoproteota</taxon>
    </lineage>
</organism>
<evidence type="ECO:0000256" key="1">
    <source>
        <dbReference type="ARBA" id="ARBA00011040"/>
    </source>
</evidence>
<evidence type="ECO:0000259" key="2">
    <source>
        <dbReference type="Pfam" id="PF02374"/>
    </source>
</evidence>
<evidence type="ECO:0000313" key="4">
    <source>
        <dbReference type="Proteomes" id="UP000272051"/>
    </source>
</evidence>
<accession>A0A497EXZ9</accession>
<dbReference type="Pfam" id="PF02374">
    <property type="entry name" value="ArsA_ATPase"/>
    <property type="match status" value="1"/>
</dbReference>
<reference evidence="3 4" key="1">
    <citation type="submission" date="2018-06" db="EMBL/GenBank/DDBJ databases">
        <title>Extensive metabolic versatility and redundancy in microbially diverse, dynamic hydrothermal sediments.</title>
        <authorList>
            <person name="Dombrowski N."/>
            <person name="Teske A."/>
            <person name="Baker B.J."/>
        </authorList>
    </citation>
    <scope>NUCLEOTIDE SEQUENCE [LARGE SCALE GENOMIC DNA]</scope>
    <source>
        <strain evidence="3">B34_G17</strain>
    </source>
</reference>
<feature type="domain" description="ArsA/GET3 Anion-transporting ATPase-like" evidence="2">
    <location>
        <begin position="2"/>
        <end position="295"/>
    </location>
</feature>
<dbReference type="PANTHER" id="PTHR10803:SF3">
    <property type="entry name" value="ATPASE GET3"/>
    <property type="match status" value="1"/>
</dbReference>
<name>A0A497EXZ9_9CREN</name>
<dbReference type="GO" id="GO:0005524">
    <property type="term" value="F:ATP binding"/>
    <property type="evidence" value="ECO:0007669"/>
    <property type="project" value="InterPro"/>
</dbReference>
<comment type="caution">
    <text evidence="3">The sequence shown here is derived from an EMBL/GenBank/DDBJ whole genome shotgun (WGS) entry which is preliminary data.</text>
</comment>
<comment type="similarity">
    <text evidence="1">Belongs to the arsA ATPase family.</text>
</comment>
<sequence>MTKVVSFWGKGGVGKTTCAASVAVKLASRGFHTLLISSDPTPSLSDILEISHCPSITKVQSTPLYVLELSEDNVVGMWKQKYGEEVYQVISAFLPVDKSIIDYIAGAPGIADEFCLSYIMELQKQEVYDYIVWDTAPAGGTLKLLKLEEQFYKHLTEAAKLYLSIKTVLRKIRRKEEANPLKILDSWKRLAEDTLAMLSSSLFKAHIVAIPEWLSVAQTERLVNELLAFKVNIGKVVVNQVVLDVPDHLGKKIIHQKYLSMLKEKLSFLDIITVPLQTYEIRGMDNLLAFSEHLVDKLEL</sequence>
<dbReference type="GO" id="GO:0016887">
    <property type="term" value="F:ATP hydrolysis activity"/>
    <property type="evidence" value="ECO:0007669"/>
    <property type="project" value="InterPro"/>
</dbReference>
<dbReference type="Proteomes" id="UP000272051">
    <property type="component" value="Unassembled WGS sequence"/>
</dbReference>
<dbReference type="NCBIfam" id="TIGR00345">
    <property type="entry name" value="GET3_arsA_TRC40"/>
    <property type="match status" value="1"/>
</dbReference>
<dbReference type="SUPFAM" id="SSF52540">
    <property type="entry name" value="P-loop containing nucleoside triphosphate hydrolases"/>
    <property type="match status" value="1"/>
</dbReference>
<dbReference type="InterPro" id="IPR027417">
    <property type="entry name" value="P-loop_NTPase"/>
</dbReference>